<comment type="caution">
    <text evidence="1">The sequence shown here is derived from an EMBL/GenBank/DDBJ whole genome shotgun (WGS) entry which is preliminary data.</text>
</comment>
<keyword evidence="2" id="KW-1185">Reference proteome</keyword>
<evidence type="ECO:0000313" key="2">
    <source>
        <dbReference type="Proteomes" id="UP000054399"/>
    </source>
</evidence>
<reference evidence="1" key="1">
    <citation type="submission" date="2015-01" db="EMBL/GenBank/DDBJ databases">
        <authorList>
            <consortium name="The Broad Institute Genomics Platform"/>
            <person name="Cuomo C."/>
            <person name="Litvintseva A."/>
            <person name="Chen Y."/>
            <person name="Heitman J."/>
            <person name="Sun S."/>
            <person name="Springer D."/>
            <person name="Dromer F."/>
            <person name="Young S."/>
            <person name="Zeng Q."/>
            <person name="Gargeya S."/>
            <person name="Abouelleil A."/>
            <person name="Alvarado L."/>
            <person name="Chapman S.B."/>
            <person name="Gainer-Dewar J."/>
            <person name="Goldberg J."/>
            <person name="Griggs A."/>
            <person name="Gujja S."/>
            <person name="Hansen M."/>
            <person name="Howarth C."/>
            <person name="Imamovic A."/>
            <person name="Larimer J."/>
            <person name="Murphy C."/>
            <person name="Naylor J."/>
            <person name="Pearson M."/>
            <person name="Priest M."/>
            <person name="Roberts A."/>
            <person name="Saif S."/>
            <person name="Shea T."/>
            <person name="Sykes S."/>
            <person name="Wortman J."/>
            <person name="Nusbaum C."/>
            <person name="Birren B."/>
        </authorList>
    </citation>
    <scope>NUCLEOTIDE SEQUENCE</scope>
    <source>
        <strain evidence="1">IND107</strain>
    </source>
</reference>
<accession>A0ABR3BVW5</accession>
<sequence>MIGPTREALIRARAPIGSGSGGLTTSIWATPMSAYCGSTDDAINYLRLEVQPSMGDESAPIVGCFKAFSICLWNWDGAHIIWGGVGGRVVDDSELEMGVLEPGALI</sequence>
<dbReference type="Proteomes" id="UP000054399">
    <property type="component" value="Unassembled WGS sequence"/>
</dbReference>
<reference evidence="1" key="2">
    <citation type="submission" date="2024-01" db="EMBL/GenBank/DDBJ databases">
        <title>Comparative genomics of Cryptococcus and Kwoniella reveals pathogenesis evolution and contrasting modes of karyotype evolution via chromosome fusion or intercentromeric recombination.</title>
        <authorList>
            <person name="Coelho M.A."/>
            <person name="David-Palma M."/>
            <person name="Shea T."/>
            <person name="Bowers K."/>
            <person name="Mcginley-Smith S."/>
            <person name="Mohammad A.W."/>
            <person name="Gnirke A."/>
            <person name="Yurkov A.M."/>
            <person name="Nowrousian M."/>
            <person name="Sun S."/>
            <person name="Cuomo C.A."/>
            <person name="Heitman J."/>
        </authorList>
    </citation>
    <scope>NUCLEOTIDE SEQUENCE</scope>
    <source>
        <strain evidence="1">IND107</strain>
    </source>
</reference>
<organism evidence="1 2">
    <name type="scientific">Cryptococcus tetragattii IND107</name>
    <dbReference type="NCBI Taxonomy" id="1296105"/>
    <lineage>
        <taxon>Eukaryota</taxon>
        <taxon>Fungi</taxon>
        <taxon>Dikarya</taxon>
        <taxon>Basidiomycota</taxon>
        <taxon>Agaricomycotina</taxon>
        <taxon>Tremellomycetes</taxon>
        <taxon>Tremellales</taxon>
        <taxon>Cryptococcaceae</taxon>
        <taxon>Cryptococcus</taxon>
        <taxon>Cryptococcus gattii species complex</taxon>
    </lineage>
</organism>
<gene>
    <name evidence="1" type="ORF">I308_101928</name>
</gene>
<proteinExistence type="predicted"/>
<protein>
    <submittedName>
        <fullName evidence="1">Uncharacterized protein</fullName>
    </submittedName>
</protein>
<name>A0ABR3BVW5_9TREE</name>
<evidence type="ECO:0000313" key="1">
    <source>
        <dbReference type="EMBL" id="KAL0252536.1"/>
    </source>
</evidence>
<dbReference type="EMBL" id="ATAM02000003">
    <property type="protein sequence ID" value="KAL0252536.1"/>
    <property type="molecule type" value="Genomic_DNA"/>
</dbReference>
<dbReference type="GeneID" id="91988786"/>
<dbReference type="RefSeq" id="XP_066615256.1">
    <property type="nucleotide sequence ID" value="XM_066756479.1"/>
</dbReference>